<evidence type="ECO:0000313" key="2">
    <source>
        <dbReference type="Proteomes" id="UP000000485"/>
    </source>
</evidence>
<accession>F8A2Z0</accession>
<evidence type="ECO:0000313" key="1">
    <source>
        <dbReference type="EMBL" id="AEI11845.1"/>
    </source>
</evidence>
<protein>
    <submittedName>
        <fullName evidence="1">Uncharacterized protein</fullName>
    </submittedName>
</protein>
<proteinExistence type="predicted"/>
<organism evidence="1 2">
    <name type="scientific">Cellulomonas gilvus (strain ATCC 13127 / NRRL B-14078)</name>
    <name type="common">Cellvibrio gilvus</name>
    <dbReference type="NCBI Taxonomy" id="593907"/>
    <lineage>
        <taxon>Bacteria</taxon>
        <taxon>Bacillati</taxon>
        <taxon>Actinomycetota</taxon>
        <taxon>Actinomycetes</taxon>
        <taxon>Micrococcales</taxon>
        <taxon>Cellulomonadaceae</taxon>
        <taxon>Cellulomonas</taxon>
    </lineage>
</organism>
<dbReference type="HOGENOM" id="CLU_2033882_0_0_11"/>
<dbReference type="STRING" id="593907.Celgi_1326"/>
<keyword evidence="2" id="KW-1185">Reference proteome</keyword>
<dbReference type="Proteomes" id="UP000000485">
    <property type="component" value="Chromosome"/>
</dbReference>
<reference evidence="2" key="1">
    <citation type="submission" date="2011-04" db="EMBL/GenBank/DDBJ databases">
        <title>Complete sequence of Cellvibrio gilvus ATCC 13127.</title>
        <authorList>
            <person name="Lucas S."/>
            <person name="Han J."/>
            <person name="Lapidus A."/>
            <person name="Cheng J.-F."/>
            <person name="Goodwin L."/>
            <person name="Pitluck S."/>
            <person name="Peters L."/>
            <person name="Munk A."/>
            <person name="Detter J.C."/>
            <person name="Han C."/>
            <person name="Tapia R."/>
            <person name="Land M."/>
            <person name="Hauser L."/>
            <person name="Kyrpides N."/>
            <person name="Ivanova N."/>
            <person name="Ovchinnikova G."/>
            <person name="Pagani I."/>
            <person name="Mead D."/>
            <person name="Brumm P."/>
            <person name="Woyke T."/>
        </authorList>
    </citation>
    <scope>NUCLEOTIDE SEQUENCE [LARGE SCALE GENOMIC DNA]</scope>
    <source>
        <strain evidence="2">ATCC 13127 / NRRL B-14078</strain>
    </source>
</reference>
<name>F8A2Z0_CELGA</name>
<sequence>MRPRDPAEASAFVQEQVRKLAEEVLPLAEHDRVVAATVDEGSALGECLHTTVARSPGEAAAVGHSLIVASAALGSIVLTARAGGRPADELSTGVNVLALAGMFLIGQAELDQARSGQGPAL</sequence>
<dbReference type="AlphaFoldDB" id="F8A2Z0"/>
<dbReference type="KEGG" id="cga:Celgi_1326"/>
<dbReference type="EMBL" id="CP002665">
    <property type="protein sequence ID" value="AEI11845.1"/>
    <property type="molecule type" value="Genomic_DNA"/>
</dbReference>
<gene>
    <name evidence="1" type="ordered locus">Celgi_1326</name>
</gene>